<protein>
    <submittedName>
        <fullName evidence="1">Uncharacterized protein</fullName>
    </submittedName>
</protein>
<dbReference type="AlphaFoldDB" id="A0A226DGJ0"/>
<proteinExistence type="predicted"/>
<keyword evidence="2" id="KW-1185">Reference proteome</keyword>
<sequence length="396" mass="44049">MDELVMTTAMIYHKADLLENCVAENMKDAPLIQRNVTPYEFMESRWWDAAMAPYFKLPLAFDGGAGVPVDEKWAPLGTRICVYIRKAVDILIRHNELVDIFHDLRSKEPMNEVHLAARYGGLAAVKNYAVACAACVDEVATCKCIAGDVSHDYATDLAIGSVAWYPIVPHYRVLTQLAETRHLTRSKYTALAAKTNHGAFITSDMADSGEHGAFHNDEWESLTTLTSLEPFISGECQHCGVISDWVINRCLYRDDRKEKGKTLRKFVMDALHLKRDKKMDGFFGEILTIAAGDEFPAFLVKQCITAVEAVWQTLRAAGTDLPPNVVAGQVVENHVRIDKAFIETHNHPGAHALRRALSGTLSIMMDRTDVSPYPRILDAAVIHSIKMGSVINHGKV</sequence>
<dbReference type="EMBL" id="LNIX01000019">
    <property type="protein sequence ID" value="OXA44665.1"/>
    <property type="molecule type" value="Genomic_DNA"/>
</dbReference>
<evidence type="ECO:0000313" key="1">
    <source>
        <dbReference type="EMBL" id="OXA44665.1"/>
    </source>
</evidence>
<evidence type="ECO:0000313" key="2">
    <source>
        <dbReference type="Proteomes" id="UP000198287"/>
    </source>
</evidence>
<name>A0A226DGJ0_FOLCA</name>
<gene>
    <name evidence="1" type="ORF">Fcan01_20717</name>
</gene>
<reference evidence="1 2" key="1">
    <citation type="submission" date="2015-12" db="EMBL/GenBank/DDBJ databases">
        <title>The genome of Folsomia candida.</title>
        <authorList>
            <person name="Faddeeva A."/>
            <person name="Derks M.F."/>
            <person name="Anvar Y."/>
            <person name="Smit S."/>
            <person name="Van Straalen N."/>
            <person name="Roelofs D."/>
        </authorList>
    </citation>
    <scope>NUCLEOTIDE SEQUENCE [LARGE SCALE GENOMIC DNA]</scope>
    <source>
        <strain evidence="1 2">VU population</strain>
        <tissue evidence="1">Whole body</tissue>
    </source>
</reference>
<comment type="caution">
    <text evidence="1">The sequence shown here is derived from an EMBL/GenBank/DDBJ whole genome shotgun (WGS) entry which is preliminary data.</text>
</comment>
<dbReference type="Proteomes" id="UP000198287">
    <property type="component" value="Unassembled WGS sequence"/>
</dbReference>
<dbReference type="OrthoDB" id="10673800at2759"/>
<organism evidence="1 2">
    <name type="scientific">Folsomia candida</name>
    <name type="common">Springtail</name>
    <dbReference type="NCBI Taxonomy" id="158441"/>
    <lineage>
        <taxon>Eukaryota</taxon>
        <taxon>Metazoa</taxon>
        <taxon>Ecdysozoa</taxon>
        <taxon>Arthropoda</taxon>
        <taxon>Hexapoda</taxon>
        <taxon>Collembola</taxon>
        <taxon>Entomobryomorpha</taxon>
        <taxon>Isotomoidea</taxon>
        <taxon>Isotomidae</taxon>
        <taxon>Proisotominae</taxon>
        <taxon>Folsomia</taxon>
    </lineage>
</organism>
<accession>A0A226DGJ0</accession>